<dbReference type="GO" id="GO:0006529">
    <property type="term" value="P:asparagine biosynthetic process"/>
    <property type="evidence" value="ECO:0007669"/>
    <property type="project" value="InterPro"/>
</dbReference>
<gene>
    <name evidence="5" type="ORF">ENO08_02125</name>
</gene>
<dbReference type="InterPro" id="IPR001962">
    <property type="entry name" value="Asn_synthase"/>
</dbReference>
<protein>
    <recommendedName>
        <fullName evidence="2">asparagine synthase (glutamine-hydrolyzing)</fullName>
        <ecNumber evidence="2">6.3.5.4</ecNumber>
    </recommendedName>
</protein>
<evidence type="ECO:0000256" key="2">
    <source>
        <dbReference type="ARBA" id="ARBA00012737"/>
    </source>
</evidence>
<dbReference type="Gene3D" id="3.40.50.620">
    <property type="entry name" value="HUPs"/>
    <property type="match status" value="1"/>
</dbReference>
<comment type="catalytic activity">
    <reaction evidence="3">
        <text>L-aspartate + L-glutamine + ATP + H2O = L-asparagine + L-glutamate + AMP + diphosphate + H(+)</text>
        <dbReference type="Rhea" id="RHEA:12228"/>
        <dbReference type="ChEBI" id="CHEBI:15377"/>
        <dbReference type="ChEBI" id="CHEBI:15378"/>
        <dbReference type="ChEBI" id="CHEBI:29985"/>
        <dbReference type="ChEBI" id="CHEBI:29991"/>
        <dbReference type="ChEBI" id="CHEBI:30616"/>
        <dbReference type="ChEBI" id="CHEBI:33019"/>
        <dbReference type="ChEBI" id="CHEBI:58048"/>
        <dbReference type="ChEBI" id="CHEBI:58359"/>
        <dbReference type="ChEBI" id="CHEBI:456215"/>
        <dbReference type="EC" id="6.3.5.4"/>
    </reaction>
</comment>
<evidence type="ECO:0000256" key="3">
    <source>
        <dbReference type="ARBA" id="ARBA00048741"/>
    </source>
</evidence>
<dbReference type="Proteomes" id="UP000886069">
    <property type="component" value="Unassembled WGS sequence"/>
</dbReference>
<feature type="non-terminal residue" evidence="5">
    <location>
        <position position="1"/>
    </location>
</feature>
<feature type="domain" description="Asparagine synthetase" evidence="4">
    <location>
        <begin position="159"/>
        <end position="283"/>
    </location>
</feature>
<dbReference type="EC" id="6.3.5.4" evidence="2"/>
<dbReference type="EMBL" id="DSEC01000149">
    <property type="protein sequence ID" value="HER43240.1"/>
    <property type="molecule type" value="Genomic_DNA"/>
</dbReference>
<dbReference type="Gene3D" id="3.60.20.10">
    <property type="entry name" value="Glutamine Phosphoribosylpyrophosphate, subunit 1, domain 1"/>
    <property type="match status" value="1"/>
</dbReference>
<dbReference type="InterPro" id="IPR014729">
    <property type="entry name" value="Rossmann-like_a/b/a_fold"/>
</dbReference>
<reference evidence="5" key="1">
    <citation type="journal article" date="2020" name="mSystems">
        <title>Genome- and Community-Level Interaction Insights into Carbon Utilization and Element Cycling Functions of Hydrothermarchaeota in Hydrothermal Sediment.</title>
        <authorList>
            <person name="Zhou Z."/>
            <person name="Liu Y."/>
            <person name="Xu W."/>
            <person name="Pan J."/>
            <person name="Luo Z.H."/>
            <person name="Li M."/>
        </authorList>
    </citation>
    <scope>NUCLEOTIDE SEQUENCE [LARGE SCALE GENOMIC DNA]</scope>
    <source>
        <strain evidence="5">SpSt-1233</strain>
    </source>
</reference>
<proteinExistence type="predicted"/>
<dbReference type="PANTHER" id="PTHR43284">
    <property type="entry name" value="ASPARAGINE SYNTHETASE (GLUTAMINE-HYDROLYZING)"/>
    <property type="match status" value="1"/>
</dbReference>
<accession>A0A7V2AU01</accession>
<comment type="caution">
    <text evidence="5">The sequence shown here is derived from an EMBL/GenBank/DDBJ whole genome shotgun (WGS) entry which is preliminary data.</text>
</comment>
<dbReference type="GO" id="GO:0004066">
    <property type="term" value="F:asparagine synthase (glutamine-hydrolyzing) activity"/>
    <property type="evidence" value="ECO:0007669"/>
    <property type="project" value="UniProtKB-EC"/>
</dbReference>
<dbReference type="PANTHER" id="PTHR43284:SF1">
    <property type="entry name" value="ASPARAGINE SYNTHETASE"/>
    <property type="match status" value="1"/>
</dbReference>
<dbReference type="InterPro" id="IPR029055">
    <property type="entry name" value="Ntn_hydrolases_N"/>
</dbReference>
<name>A0A7V2AU01_UNCEI</name>
<dbReference type="SUPFAM" id="SSF52402">
    <property type="entry name" value="Adenine nucleotide alpha hydrolases-like"/>
    <property type="match status" value="1"/>
</dbReference>
<evidence type="ECO:0000259" key="4">
    <source>
        <dbReference type="Pfam" id="PF00733"/>
    </source>
</evidence>
<dbReference type="Pfam" id="PF00733">
    <property type="entry name" value="Asn_synthase"/>
    <property type="match status" value="1"/>
</dbReference>
<dbReference type="SUPFAM" id="SSF56235">
    <property type="entry name" value="N-terminal nucleophile aminohydrolases (Ntn hydrolases)"/>
    <property type="match status" value="1"/>
</dbReference>
<comment type="pathway">
    <text evidence="1">Amino-acid biosynthesis; L-asparagine biosynthesis; L-asparagine from L-aspartate (L-Gln route): step 1/1.</text>
</comment>
<evidence type="ECO:0000313" key="5">
    <source>
        <dbReference type="EMBL" id="HER43240.1"/>
    </source>
</evidence>
<dbReference type="AlphaFoldDB" id="A0A7V2AU01"/>
<dbReference type="InterPro" id="IPR051786">
    <property type="entry name" value="ASN_synthetase/amidase"/>
</dbReference>
<evidence type="ECO:0000256" key="1">
    <source>
        <dbReference type="ARBA" id="ARBA00005187"/>
    </source>
</evidence>
<sequence length="540" mass="61403">GGVEVSIVGYPYDRRRIAWLHAEDIHRRYIEGRTAFLEDLEGSFAIMILDRNRRQCLVIIDPYKIFTLFHAALPDGRIIISDRIGEMTPHLPDVSIDRTAALEFFNFGFVLGDKTLLEEVRMFEPGRMYTIDDRLSLGGEAYWTFLDGEGNATANRLIDAFDTHVANGLRLSERISMPLTGGLDSRTVLSACMGAREKLHCYTHGRRSSDDVRIAGKIARRFGIRHDYYEIGSDIIEHIPEIARSMSLHCNGLLNTVTSAHFLSSYERESSYGDLFFSGIGGELLRSYYMPSGEEGGGTLEAFAGALRRKIQFGSDNGIYSGMSASEAAEILDGSVRAELSRYSTDDRRTLAECFYLENRIGNFLALSMRLLSRYFKTFNPFLEREMLRMIPRLPDALTSGGELQRRIILHNAPELARILMDRARIVDSSDSIALMKHLLQRPFVLARIYSNRLAGRRLFNFSFTDYDAWLKHRHREFVMETLDHGNMRLGRLFDRAGLEGLTRRFLDTRSNLLGFVTNIMSAEIFLDRLGEPGKRRPGA</sequence>
<organism evidence="5">
    <name type="scientific">Eiseniibacteriota bacterium</name>
    <dbReference type="NCBI Taxonomy" id="2212470"/>
    <lineage>
        <taxon>Bacteria</taxon>
        <taxon>Candidatus Eiseniibacteriota</taxon>
    </lineage>
</organism>